<accession>A0A918IGK6</accession>
<proteinExistence type="predicted"/>
<dbReference type="AlphaFoldDB" id="A0A918IGK6"/>
<sequence length="98" mass="10316">MPLRGAARFCGVVPCGRFSVVGCRSRGLVAQFPAPLQGAIRASRRYLADRVLELRDGAIAEHGAVPVPGLLIRVASKLSGARPRVPFAVIVGRKVDAA</sequence>
<keyword evidence="2" id="KW-1185">Reference proteome</keyword>
<protein>
    <submittedName>
        <fullName evidence="1">Uncharacterized protein</fullName>
    </submittedName>
</protein>
<comment type="caution">
    <text evidence="1">The sequence shown here is derived from an EMBL/GenBank/DDBJ whole genome shotgun (WGS) entry which is preliminary data.</text>
</comment>
<reference evidence="1" key="2">
    <citation type="submission" date="2020-09" db="EMBL/GenBank/DDBJ databases">
        <authorList>
            <person name="Sun Q."/>
            <person name="Ohkuma M."/>
        </authorList>
    </citation>
    <scope>NUCLEOTIDE SEQUENCE</scope>
    <source>
        <strain evidence="1">JCM 4369</strain>
    </source>
</reference>
<dbReference type="Proteomes" id="UP000618795">
    <property type="component" value="Unassembled WGS sequence"/>
</dbReference>
<organism evidence="1 2">
    <name type="scientific">Streptomyces filipinensis</name>
    <dbReference type="NCBI Taxonomy" id="66887"/>
    <lineage>
        <taxon>Bacteria</taxon>
        <taxon>Bacillati</taxon>
        <taxon>Actinomycetota</taxon>
        <taxon>Actinomycetes</taxon>
        <taxon>Kitasatosporales</taxon>
        <taxon>Streptomycetaceae</taxon>
        <taxon>Streptomyces</taxon>
    </lineage>
</organism>
<evidence type="ECO:0000313" key="1">
    <source>
        <dbReference type="EMBL" id="GGV15863.1"/>
    </source>
</evidence>
<evidence type="ECO:0000313" key="2">
    <source>
        <dbReference type="Proteomes" id="UP000618795"/>
    </source>
</evidence>
<name>A0A918IGK6_9ACTN</name>
<dbReference type="EMBL" id="BMTD01000017">
    <property type="protein sequence ID" value="GGV15863.1"/>
    <property type="molecule type" value="Genomic_DNA"/>
</dbReference>
<gene>
    <name evidence="1" type="ORF">GCM10010260_63940</name>
</gene>
<reference evidence="1" key="1">
    <citation type="journal article" date="2014" name="Int. J. Syst. Evol. Microbiol.">
        <title>Complete genome sequence of Corynebacterium casei LMG S-19264T (=DSM 44701T), isolated from a smear-ripened cheese.</title>
        <authorList>
            <consortium name="US DOE Joint Genome Institute (JGI-PGF)"/>
            <person name="Walter F."/>
            <person name="Albersmeier A."/>
            <person name="Kalinowski J."/>
            <person name="Ruckert C."/>
        </authorList>
    </citation>
    <scope>NUCLEOTIDE SEQUENCE</scope>
    <source>
        <strain evidence="1">JCM 4369</strain>
    </source>
</reference>